<feature type="transmembrane region" description="Helical" evidence="5">
    <location>
        <begin position="137"/>
        <end position="154"/>
    </location>
</feature>
<dbReference type="InterPro" id="IPR036890">
    <property type="entry name" value="HATPase_C_sf"/>
</dbReference>
<dbReference type="PANTHER" id="PTHR43065">
    <property type="entry name" value="SENSOR HISTIDINE KINASE"/>
    <property type="match status" value="1"/>
</dbReference>
<dbReference type="SMART" id="SM00086">
    <property type="entry name" value="PAC"/>
    <property type="match status" value="1"/>
</dbReference>
<reference evidence="10 11" key="1">
    <citation type="submission" date="2023-12" db="EMBL/GenBank/DDBJ databases">
        <title>the genome sequence of Hyalangium sp. s54d21.</title>
        <authorList>
            <person name="Zhang X."/>
        </authorList>
    </citation>
    <scope>NUCLEOTIDE SEQUENCE [LARGE SCALE GENOMIC DNA]</scope>
    <source>
        <strain evidence="11">s54d21</strain>
    </source>
</reference>
<dbReference type="Pfam" id="PF08447">
    <property type="entry name" value="PAS_3"/>
    <property type="match status" value="1"/>
</dbReference>
<comment type="caution">
    <text evidence="10">The sequence shown here is derived from an EMBL/GenBank/DDBJ whole genome shotgun (WGS) entry which is preliminary data.</text>
</comment>
<protein>
    <recommendedName>
        <fullName evidence="2">histidine kinase</fullName>
        <ecNumber evidence="2">2.7.13.3</ecNumber>
    </recommendedName>
</protein>
<dbReference type="InterPro" id="IPR013655">
    <property type="entry name" value="PAS_fold_3"/>
</dbReference>
<evidence type="ECO:0000259" key="8">
    <source>
        <dbReference type="PROSITE" id="PS50112"/>
    </source>
</evidence>
<feature type="domain" description="Histidine kinase" evidence="6">
    <location>
        <begin position="346"/>
        <end position="566"/>
    </location>
</feature>
<dbReference type="InterPro" id="IPR005467">
    <property type="entry name" value="His_kinase_dom"/>
</dbReference>
<dbReference type="InterPro" id="IPR003661">
    <property type="entry name" value="HisK_dim/P_dom"/>
</dbReference>
<dbReference type="SUPFAM" id="SSF55785">
    <property type="entry name" value="PYP-like sensor domain (PAS domain)"/>
    <property type="match status" value="1"/>
</dbReference>
<dbReference type="Gene3D" id="3.30.565.10">
    <property type="entry name" value="Histidine kinase-like ATPase, C-terminal domain"/>
    <property type="match status" value="1"/>
</dbReference>
<dbReference type="EC" id="2.7.13.3" evidence="2"/>
<feature type="domain" description="PAC" evidence="9">
    <location>
        <begin position="281"/>
        <end position="333"/>
    </location>
</feature>
<evidence type="ECO:0000259" key="7">
    <source>
        <dbReference type="PROSITE" id="PS50110"/>
    </source>
</evidence>
<evidence type="ECO:0000259" key="6">
    <source>
        <dbReference type="PROSITE" id="PS50109"/>
    </source>
</evidence>
<dbReference type="RefSeq" id="WP_321547269.1">
    <property type="nucleotide sequence ID" value="NZ_JAXIVS010000006.1"/>
</dbReference>
<organism evidence="10 11">
    <name type="scientific">Hyalangium rubrum</name>
    <dbReference type="NCBI Taxonomy" id="3103134"/>
    <lineage>
        <taxon>Bacteria</taxon>
        <taxon>Pseudomonadati</taxon>
        <taxon>Myxococcota</taxon>
        <taxon>Myxococcia</taxon>
        <taxon>Myxococcales</taxon>
        <taxon>Cystobacterineae</taxon>
        <taxon>Archangiaceae</taxon>
        <taxon>Hyalangium</taxon>
    </lineage>
</organism>
<evidence type="ECO:0000256" key="2">
    <source>
        <dbReference type="ARBA" id="ARBA00012438"/>
    </source>
</evidence>
<gene>
    <name evidence="10" type="ORF">SYV04_19120</name>
</gene>
<dbReference type="Gene3D" id="1.10.287.130">
    <property type="match status" value="1"/>
</dbReference>
<keyword evidence="5" id="KW-1133">Transmembrane helix</keyword>
<dbReference type="PROSITE" id="PS50112">
    <property type="entry name" value="PAS"/>
    <property type="match status" value="1"/>
</dbReference>
<evidence type="ECO:0000256" key="1">
    <source>
        <dbReference type="ARBA" id="ARBA00000085"/>
    </source>
</evidence>
<dbReference type="SMART" id="SM00387">
    <property type="entry name" value="HATPase_c"/>
    <property type="match status" value="1"/>
</dbReference>
<feature type="transmembrane region" description="Helical" evidence="5">
    <location>
        <begin position="160"/>
        <end position="181"/>
    </location>
</feature>
<dbReference type="Pfam" id="PF00512">
    <property type="entry name" value="HisKA"/>
    <property type="match status" value="1"/>
</dbReference>
<dbReference type="CDD" id="cd00082">
    <property type="entry name" value="HisKA"/>
    <property type="match status" value="1"/>
</dbReference>
<dbReference type="InterPro" id="IPR011006">
    <property type="entry name" value="CheY-like_superfamily"/>
</dbReference>
<sequence>MFKFHVMGSIERVSRSLMEGALAEKVHAAEQGIALLRLLTIAAGWISYPLLDKSHGVPWLGYLLLGLSGVYSLVIYLPESYRHRLLLQSATVTTVSDAFFVMLWLYATGGIHSPYFIVTVLSVAGVGLRFTPRETLAAALVYASAYLGLIALQGELLGHGVLVLINVLYIFLSGLLGQAVSRMVLEQLVARLELQKRLQTEERLARSETELAEAQSIAHLGSWVWDATTNEHNWSAELSRILGRTPDQVVVGESFQQNIHPEDRLAFQRLMEAAVRDRQPFHGEYRLLKPSGEVRWIHLKGQVTCDARGEIARMSGTAQDITDFKEMERRLMIADRMAALGTLSGGVAHEINNPLMFISTNLAWLEEGLSTPAARQLPQLEEFKKAVSDARQGAERVRNIVRDLRTFSRVEEARLVPVDVHQGLEFSINVATPEIRTRARLVRELGAVPLVLGDETRLGQVFLNLLVNAAQAIPEGNPEAHAITVRTRVGAPGEVVVQVQDTGSGMPPEVLERIFDPFFTTKPVGVGTGLGLSICHGIITSLGGRISVESTPGRGTTFTVTLPATEVRPAPRPPTPAPIRSGRVRVLLIDDEPMLMASLRRALRADFEVSTSSGSEALSRLLAGEEFDALVCDLSMPDISGMDLYARLQEQRPDQAARMIFLTGGAFTPRAQEFIAGARYWLDKPVDLPRLRTLLGEVVGANAAPRQEETRAH</sequence>
<dbReference type="InterPro" id="IPR000700">
    <property type="entry name" value="PAS-assoc_C"/>
</dbReference>
<feature type="domain" description="PAS" evidence="8">
    <location>
        <begin position="207"/>
        <end position="278"/>
    </location>
</feature>
<name>A0ABU5H4X6_9BACT</name>
<keyword evidence="5" id="KW-0812">Transmembrane</keyword>
<dbReference type="InterPro" id="IPR001610">
    <property type="entry name" value="PAC"/>
</dbReference>
<keyword evidence="11" id="KW-1185">Reference proteome</keyword>
<dbReference type="InterPro" id="IPR004358">
    <property type="entry name" value="Sig_transdc_His_kin-like_C"/>
</dbReference>
<dbReference type="Gene3D" id="3.40.50.2300">
    <property type="match status" value="1"/>
</dbReference>
<keyword evidence="10" id="KW-0547">Nucleotide-binding</keyword>
<dbReference type="PRINTS" id="PR00344">
    <property type="entry name" value="BCTRLSENSOR"/>
</dbReference>
<evidence type="ECO:0000256" key="5">
    <source>
        <dbReference type="SAM" id="Phobius"/>
    </source>
</evidence>
<accession>A0ABU5H4X6</accession>
<keyword evidence="3 4" id="KW-0597">Phosphoprotein</keyword>
<dbReference type="GO" id="GO:0005524">
    <property type="term" value="F:ATP binding"/>
    <property type="evidence" value="ECO:0007669"/>
    <property type="project" value="UniProtKB-KW"/>
</dbReference>
<evidence type="ECO:0000256" key="4">
    <source>
        <dbReference type="PROSITE-ProRule" id="PRU00169"/>
    </source>
</evidence>
<dbReference type="Gene3D" id="3.30.450.20">
    <property type="entry name" value="PAS domain"/>
    <property type="match status" value="1"/>
</dbReference>
<dbReference type="CDD" id="cd00156">
    <property type="entry name" value="REC"/>
    <property type="match status" value="1"/>
</dbReference>
<dbReference type="PROSITE" id="PS50110">
    <property type="entry name" value="RESPONSE_REGULATORY"/>
    <property type="match status" value="1"/>
</dbReference>
<evidence type="ECO:0000313" key="11">
    <source>
        <dbReference type="Proteomes" id="UP001291309"/>
    </source>
</evidence>
<dbReference type="SMART" id="SM00091">
    <property type="entry name" value="PAS"/>
    <property type="match status" value="1"/>
</dbReference>
<dbReference type="Pfam" id="PF00072">
    <property type="entry name" value="Response_reg"/>
    <property type="match status" value="1"/>
</dbReference>
<dbReference type="InterPro" id="IPR001789">
    <property type="entry name" value="Sig_transdc_resp-reg_receiver"/>
</dbReference>
<dbReference type="InterPro" id="IPR000014">
    <property type="entry name" value="PAS"/>
</dbReference>
<dbReference type="Gene3D" id="2.10.70.100">
    <property type="match status" value="1"/>
</dbReference>
<dbReference type="PROSITE" id="PS50113">
    <property type="entry name" value="PAC"/>
    <property type="match status" value="1"/>
</dbReference>
<dbReference type="InterPro" id="IPR003594">
    <property type="entry name" value="HATPase_dom"/>
</dbReference>
<evidence type="ECO:0000256" key="3">
    <source>
        <dbReference type="ARBA" id="ARBA00022553"/>
    </source>
</evidence>
<feature type="transmembrane region" description="Helical" evidence="5">
    <location>
        <begin position="57"/>
        <end position="78"/>
    </location>
</feature>
<dbReference type="Pfam" id="PF02518">
    <property type="entry name" value="HATPase_c"/>
    <property type="match status" value="1"/>
</dbReference>
<dbReference type="Proteomes" id="UP001291309">
    <property type="component" value="Unassembled WGS sequence"/>
</dbReference>
<dbReference type="InterPro" id="IPR036097">
    <property type="entry name" value="HisK_dim/P_sf"/>
</dbReference>
<evidence type="ECO:0000259" key="9">
    <source>
        <dbReference type="PROSITE" id="PS50113"/>
    </source>
</evidence>
<dbReference type="SUPFAM" id="SSF55874">
    <property type="entry name" value="ATPase domain of HSP90 chaperone/DNA topoisomerase II/histidine kinase"/>
    <property type="match status" value="1"/>
</dbReference>
<comment type="catalytic activity">
    <reaction evidence="1">
        <text>ATP + protein L-histidine = ADP + protein N-phospho-L-histidine.</text>
        <dbReference type="EC" id="2.7.13.3"/>
    </reaction>
</comment>
<dbReference type="PROSITE" id="PS50109">
    <property type="entry name" value="HIS_KIN"/>
    <property type="match status" value="1"/>
</dbReference>
<dbReference type="EMBL" id="JAXIVS010000006">
    <property type="protein sequence ID" value="MDY7228542.1"/>
    <property type="molecule type" value="Genomic_DNA"/>
</dbReference>
<dbReference type="CDD" id="cd00130">
    <property type="entry name" value="PAS"/>
    <property type="match status" value="1"/>
</dbReference>
<feature type="modified residue" description="4-aspartylphosphate" evidence="4">
    <location>
        <position position="633"/>
    </location>
</feature>
<dbReference type="SUPFAM" id="SSF52172">
    <property type="entry name" value="CheY-like"/>
    <property type="match status" value="1"/>
</dbReference>
<feature type="domain" description="Response regulatory" evidence="7">
    <location>
        <begin position="585"/>
        <end position="699"/>
    </location>
</feature>
<dbReference type="NCBIfam" id="TIGR00229">
    <property type="entry name" value="sensory_box"/>
    <property type="match status" value="1"/>
</dbReference>
<keyword evidence="10" id="KW-0067">ATP-binding</keyword>
<evidence type="ECO:0000313" key="10">
    <source>
        <dbReference type="EMBL" id="MDY7228542.1"/>
    </source>
</evidence>
<dbReference type="InterPro" id="IPR035965">
    <property type="entry name" value="PAS-like_dom_sf"/>
</dbReference>
<dbReference type="SMART" id="SM00388">
    <property type="entry name" value="HisKA"/>
    <property type="match status" value="1"/>
</dbReference>
<dbReference type="SMART" id="SM00448">
    <property type="entry name" value="REC"/>
    <property type="match status" value="1"/>
</dbReference>
<dbReference type="SUPFAM" id="SSF47384">
    <property type="entry name" value="Homodimeric domain of signal transducing histidine kinase"/>
    <property type="match status" value="1"/>
</dbReference>
<proteinExistence type="predicted"/>
<dbReference type="PANTHER" id="PTHR43065:SF50">
    <property type="entry name" value="HISTIDINE KINASE"/>
    <property type="match status" value="1"/>
</dbReference>
<keyword evidence="5" id="KW-0472">Membrane</keyword>